<evidence type="ECO:0000313" key="2">
    <source>
        <dbReference type="Proteomes" id="UP001386437"/>
    </source>
</evidence>
<dbReference type="Proteomes" id="UP001386437">
    <property type="component" value="Unassembled WGS sequence"/>
</dbReference>
<proteinExistence type="predicted"/>
<organism evidence="1 2">
    <name type="scientific">Paraburkholderia bengalensis</name>
    <dbReference type="NCBI Taxonomy" id="2747562"/>
    <lineage>
        <taxon>Bacteria</taxon>
        <taxon>Pseudomonadati</taxon>
        <taxon>Pseudomonadota</taxon>
        <taxon>Betaproteobacteria</taxon>
        <taxon>Burkholderiales</taxon>
        <taxon>Burkholderiaceae</taxon>
        <taxon>Paraburkholderia</taxon>
    </lineage>
</organism>
<evidence type="ECO:0000313" key="1">
    <source>
        <dbReference type="EMBL" id="MEI6002332.1"/>
    </source>
</evidence>
<sequence length="72" mass="7551">MATSGANNPSIRKFIDVQKALKGASYPASKQELLKVAKQNDADEDAMEALAALADDEYANPAQVSKAIGNEG</sequence>
<comment type="caution">
    <text evidence="1">The sequence shown here is derived from an EMBL/GenBank/DDBJ whole genome shotgun (WGS) entry which is preliminary data.</text>
</comment>
<protein>
    <submittedName>
        <fullName evidence="1">DUF2795 domain-containing protein</fullName>
    </submittedName>
</protein>
<dbReference type="Pfam" id="PF11387">
    <property type="entry name" value="DUF2795"/>
    <property type="match status" value="1"/>
</dbReference>
<dbReference type="RefSeq" id="WP_054925397.1">
    <property type="nucleotide sequence ID" value="NZ_JACFYJ010000106.1"/>
</dbReference>
<dbReference type="InterPro" id="IPR021527">
    <property type="entry name" value="DUF2795"/>
</dbReference>
<accession>A0ABU8J3K1</accession>
<gene>
    <name evidence="1" type="ORF">H3V53_35975</name>
</gene>
<name>A0ABU8J3K1_9BURK</name>
<keyword evidence="2" id="KW-1185">Reference proteome</keyword>
<dbReference type="EMBL" id="JACFYJ010000106">
    <property type="protein sequence ID" value="MEI6002332.1"/>
    <property type="molecule type" value="Genomic_DNA"/>
</dbReference>
<reference evidence="1 2" key="1">
    <citation type="journal article" date="2022" name="Arch. Microbiol.">
        <title>Paraburkholderia bengalensis sp. nov. isolated from roots of Oryza sativa, IR64.</title>
        <authorList>
            <person name="Nag P."/>
            <person name="Mondal N."/>
            <person name="Sarkar J."/>
            <person name="Das S."/>
        </authorList>
    </citation>
    <scope>NUCLEOTIDE SEQUENCE [LARGE SCALE GENOMIC DNA]</scope>
    <source>
        <strain evidence="1 2">IR64_4_BI</strain>
    </source>
</reference>